<organism evidence="2">
    <name type="scientific">freshwater metagenome</name>
    <dbReference type="NCBI Taxonomy" id="449393"/>
    <lineage>
        <taxon>unclassified sequences</taxon>
        <taxon>metagenomes</taxon>
        <taxon>ecological metagenomes</taxon>
    </lineage>
</organism>
<dbReference type="AlphaFoldDB" id="A0A6J6ZAH2"/>
<accession>A0A6J6ZAH2</accession>
<dbReference type="EMBL" id="CAFABF010000001">
    <property type="protein sequence ID" value="CAB4817654.1"/>
    <property type="molecule type" value="Genomic_DNA"/>
</dbReference>
<dbReference type="PANTHER" id="PTHR10357:SF179">
    <property type="entry name" value="NEUTRAL AND BASIC AMINO ACID TRANSPORT PROTEIN RBAT"/>
    <property type="match status" value="1"/>
</dbReference>
<dbReference type="GO" id="GO:0009313">
    <property type="term" value="P:oligosaccharide catabolic process"/>
    <property type="evidence" value="ECO:0007669"/>
    <property type="project" value="TreeGrafter"/>
</dbReference>
<proteinExistence type="predicted"/>
<dbReference type="Gene3D" id="3.90.400.10">
    <property type="entry name" value="Oligo-1,6-glucosidase, Domain 2"/>
    <property type="match status" value="1"/>
</dbReference>
<sequence>MTSLPWWKEAVIYQIYPRSFFDTNGDGEGDLPGITSKLEYVQRLGVDAIWLSPFYTSPNKDGGYDVADPRDVDPRFGNLADAKNLINRAHELNLRVLADIVPNHFSDQHEWFQKALLAGRGSPERARFHFYDANPDGTPPNNWISLFGGPSWTQVPDGQYYLHLFDSSQPDLNWDNADVKEDFEKTLRFWLDLGVDGFRIDVAHGLVKEDILKNHHDPQGLSNALRLDYPMEPDERNELLLSVPYFDRQGVHAIYRGWRKIFDSYGDREIMAVAEAWVHPPVNATKYVRADELHQVFNFDLLTAPFEAAHLFEVINRSIELNASVHALPTWALSNHDSPRVASRLGDESSRALALFVLALPGSNYIYAGQELGLPDGELSDSDRQDPSFVRSGGLVKGRDGARVPLPWSGDATPFGFTTGTPWLPLSQTWHQHTVENQEKDAESILNLFRRALSIRRDTLLGSQTIQWLESPIHGAKSASILAYKRGPVTVVMNVSDHAHEIEILGDIVLASFGENQENSAKRLIPARSCIWIAN</sequence>
<dbReference type="Gene3D" id="3.20.20.80">
    <property type="entry name" value="Glycosidases"/>
    <property type="match status" value="1"/>
</dbReference>
<dbReference type="SUPFAM" id="SSF51445">
    <property type="entry name" value="(Trans)glycosidases"/>
    <property type="match status" value="1"/>
</dbReference>
<feature type="domain" description="Glycosyl hydrolase family 13 catalytic" evidence="1">
    <location>
        <begin position="14"/>
        <end position="403"/>
    </location>
</feature>
<evidence type="ECO:0000313" key="2">
    <source>
        <dbReference type="EMBL" id="CAB4817654.1"/>
    </source>
</evidence>
<dbReference type="InterPro" id="IPR045857">
    <property type="entry name" value="O16G_dom_2"/>
</dbReference>
<gene>
    <name evidence="2" type="ORF">UFOPK3167_00067</name>
</gene>
<protein>
    <submittedName>
        <fullName evidence="2">Unannotated protein</fullName>
    </submittedName>
</protein>
<name>A0A6J6ZAH2_9ZZZZ</name>
<dbReference type="GO" id="GO:0004556">
    <property type="term" value="F:alpha-amylase activity"/>
    <property type="evidence" value="ECO:0007669"/>
    <property type="project" value="TreeGrafter"/>
</dbReference>
<dbReference type="SMART" id="SM00642">
    <property type="entry name" value="Aamy"/>
    <property type="match status" value="1"/>
</dbReference>
<reference evidence="2" key="1">
    <citation type="submission" date="2020-05" db="EMBL/GenBank/DDBJ databases">
        <authorList>
            <person name="Chiriac C."/>
            <person name="Salcher M."/>
            <person name="Ghai R."/>
            <person name="Kavagutti S V."/>
        </authorList>
    </citation>
    <scope>NUCLEOTIDE SEQUENCE</scope>
</reference>
<dbReference type="InterPro" id="IPR017853">
    <property type="entry name" value="GH"/>
</dbReference>
<evidence type="ECO:0000259" key="1">
    <source>
        <dbReference type="SMART" id="SM00642"/>
    </source>
</evidence>
<dbReference type="PANTHER" id="PTHR10357">
    <property type="entry name" value="ALPHA-AMYLASE FAMILY MEMBER"/>
    <property type="match status" value="1"/>
</dbReference>
<dbReference type="Pfam" id="PF00128">
    <property type="entry name" value="Alpha-amylase"/>
    <property type="match status" value="1"/>
</dbReference>
<dbReference type="InterPro" id="IPR006047">
    <property type="entry name" value="GH13_cat_dom"/>
</dbReference>
<dbReference type="CDD" id="cd11332">
    <property type="entry name" value="AmyAc_OligoGlu_TS"/>
    <property type="match status" value="1"/>
</dbReference>